<dbReference type="EMBL" id="VXIT01000009">
    <property type="protein sequence ID" value="KAA6410575.1"/>
    <property type="molecule type" value="Genomic_DNA"/>
</dbReference>
<accession>A0A5M8PM60</accession>
<dbReference type="SUPFAM" id="SSF47616">
    <property type="entry name" value="GST C-terminal domain-like"/>
    <property type="match status" value="1"/>
</dbReference>
<comment type="caution">
    <text evidence="2">The sequence shown here is derived from an EMBL/GenBank/DDBJ whole genome shotgun (WGS) entry which is preliminary data.</text>
</comment>
<dbReference type="Proteomes" id="UP000324767">
    <property type="component" value="Unassembled WGS sequence"/>
</dbReference>
<gene>
    <name evidence="2" type="ORF">FRX48_05997</name>
</gene>
<dbReference type="AlphaFoldDB" id="A0A5M8PM60"/>
<organism evidence="2 3">
    <name type="scientific">Lasallia pustulata</name>
    <dbReference type="NCBI Taxonomy" id="136370"/>
    <lineage>
        <taxon>Eukaryota</taxon>
        <taxon>Fungi</taxon>
        <taxon>Dikarya</taxon>
        <taxon>Ascomycota</taxon>
        <taxon>Pezizomycotina</taxon>
        <taxon>Lecanoromycetes</taxon>
        <taxon>OSLEUM clade</taxon>
        <taxon>Umbilicariomycetidae</taxon>
        <taxon>Umbilicariales</taxon>
        <taxon>Umbilicariaceae</taxon>
        <taxon>Lasallia</taxon>
    </lineage>
</organism>
<feature type="domain" description="Glutathione S-transferase C-terminal" evidence="1">
    <location>
        <begin position="131"/>
        <end position="195"/>
    </location>
</feature>
<dbReference type="InterPro" id="IPR004046">
    <property type="entry name" value="GST_C"/>
</dbReference>
<evidence type="ECO:0000259" key="1">
    <source>
        <dbReference type="Pfam" id="PF14497"/>
    </source>
</evidence>
<proteinExistence type="predicted"/>
<dbReference type="InterPro" id="IPR036282">
    <property type="entry name" value="Glutathione-S-Trfase_C_sf"/>
</dbReference>
<evidence type="ECO:0000313" key="2">
    <source>
        <dbReference type="EMBL" id="KAA6410575.1"/>
    </source>
</evidence>
<dbReference type="SUPFAM" id="SSF52833">
    <property type="entry name" value="Thioredoxin-like"/>
    <property type="match status" value="1"/>
</dbReference>
<dbReference type="OrthoDB" id="414243at2759"/>
<dbReference type="Pfam" id="PF14497">
    <property type="entry name" value="GST_C_3"/>
    <property type="match status" value="1"/>
</dbReference>
<dbReference type="InterPro" id="IPR036249">
    <property type="entry name" value="Thioredoxin-like_sf"/>
</dbReference>
<dbReference type="Gene3D" id="1.20.1050.10">
    <property type="match status" value="1"/>
</dbReference>
<evidence type="ECO:0000313" key="3">
    <source>
        <dbReference type="Proteomes" id="UP000324767"/>
    </source>
</evidence>
<name>A0A5M8PM60_9LECA</name>
<reference evidence="2 3" key="1">
    <citation type="submission" date="2019-09" db="EMBL/GenBank/DDBJ databases">
        <title>The hologenome of the rock-dwelling lichen Lasallia pustulata.</title>
        <authorList>
            <person name="Greshake Tzovaras B."/>
            <person name="Segers F."/>
            <person name="Bicker A."/>
            <person name="Dal Grande F."/>
            <person name="Otte J."/>
            <person name="Hankeln T."/>
            <person name="Schmitt I."/>
            <person name="Ebersberger I."/>
        </authorList>
    </citation>
    <scope>NUCLEOTIDE SEQUENCE [LARGE SCALE GENOMIC DNA]</scope>
    <source>
        <strain evidence="2">A1-1</strain>
    </source>
</reference>
<dbReference type="Gene3D" id="3.40.30.10">
    <property type="entry name" value="Glutaredoxin"/>
    <property type="match status" value="1"/>
</dbReference>
<sequence length="232" mass="25958">MSSSPSAAPLYELLYHPTIPGRGEYIRLALEITHTPYTDVANATHSGPTTVQSTISIPTHDASGNPPVFAPPALRVPNGGRNGAPLLLSQTANILLYLGPRLGLVPADDEVGRLWVNQMTLTALDWSDEAHEVHHPVGSSLWYEEQVEEAKRRSEEVRRRRVPRFAGFFEGVLGEWGGGGSFWWGGLTYADTTLWGWWMGSDMRFRRRWGFWRRVGSIRFCLGGFIRGLRRG</sequence>
<protein>
    <recommendedName>
        <fullName evidence="1">Glutathione S-transferase C-terminal domain-containing protein</fullName>
    </recommendedName>
</protein>